<reference evidence="2 3" key="1">
    <citation type="submission" date="2014-01" db="EMBL/GenBank/DDBJ databases">
        <title>Genome sequencing of Thermococcus guaymasensis.</title>
        <authorList>
            <person name="Zhang X."/>
            <person name="Alvare G."/>
            <person name="Fristensky B."/>
            <person name="Chen L."/>
            <person name="Suen T."/>
            <person name="Chen Q."/>
            <person name="Ma K."/>
        </authorList>
    </citation>
    <scope>NUCLEOTIDE SEQUENCE [LARGE SCALE GENOMIC DNA]</scope>
    <source>
        <strain evidence="2 3">DSM 11113</strain>
    </source>
</reference>
<dbReference type="EMBL" id="CP007140">
    <property type="protein sequence ID" value="AJC72686.1"/>
    <property type="molecule type" value="Genomic_DNA"/>
</dbReference>
<feature type="transmembrane region" description="Helical" evidence="1">
    <location>
        <begin position="146"/>
        <end position="167"/>
    </location>
</feature>
<feature type="transmembrane region" description="Helical" evidence="1">
    <location>
        <begin position="116"/>
        <end position="134"/>
    </location>
</feature>
<evidence type="ECO:0000313" key="3">
    <source>
        <dbReference type="Proteomes" id="UP000062043"/>
    </source>
</evidence>
<keyword evidence="1" id="KW-1133">Transmembrane helix</keyword>
<evidence type="ECO:0000256" key="1">
    <source>
        <dbReference type="SAM" id="Phobius"/>
    </source>
</evidence>
<proteinExistence type="predicted"/>
<keyword evidence="3" id="KW-1185">Reference proteome</keyword>
<dbReference type="KEGG" id="tgy:X802_03290"/>
<dbReference type="GeneID" id="27134680"/>
<feature type="transmembrane region" description="Helical" evidence="1">
    <location>
        <begin position="203"/>
        <end position="222"/>
    </location>
</feature>
<name>A0A0X1KN67_9EURY</name>
<protein>
    <submittedName>
        <fullName evidence="2">Uncharacterized protein</fullName>
    </submittedName>
</protein>
<organism evidence="2 3">
    <name type="scientific">Thermococcus guaymasensis DSM 11113</name>
    <dbReference type="NCBI Taxonomy" id="1432656"/>
    <lineage>
        <taxon>Archaea</taxon>
        <taxon>Methanobacteriati</taxon>
        <taxon>Methanobacteriota</taxon>
        <taxon>Thermococci</taxon>
        <taxon>Thermococcales</taxon>
        <taxon>Thermococcaceae</taxon>
        <taxon>Thermococcus</taxon>
    </lineage>
</organism>
<feature type="transmembrane region" description="Helical" evidence="1">
    <location>
        <begin position="7"/>
        <end position="24"/>
    </location>
</feature>
<keyword evidence="1" id="KW-0472">Membrane</keyword>
<evidence type="ECO:0000313" key="2">
    <source>
        <dbReference type="EMBL" id="AJC72686.1"/>
    </source>
</evidence>
<sequence>MRLGFKFTPGLVVFPVLALVSYYGLSQPEFVQYAPLSSSLVVLFGFLTVSSFFSALGIPALPYIFRGLAVAGFVYEYPNVEPFNPTGVEFQFPLAFLIVGVILTKSVEEVPRKIDLLVRGIGLFIVFYSVSELLNVLGVETWISSFVFYIGFVPLLTYIASFIGALLGSDYVEKRAKGVALGLSLLFGYMWGRRYIMKLIPEWAPFIDIAVFSILVGIVLLVSSNLTVSKNIEPFLVGEWKKHEARIKIQEDQALKGARKLIEEFVIRKNKLPLLAYVSYYGSRVVGNSEELSRLIEPLVEYSPTSYSSLTPGWLVKKYEKLDMERRIEVVEKIIRGLSE</sequence>
<keyword evidence="1" id="KW-0812">Transmembrane</keyword>
<dbReference type="PATRIC" id="fig|1432656.3.peg.635"/>
<feature type="transmembrane region" description="Helical" evidence="1">
    <location>
        <begin position="179"/>
        <end position="197"/>
    </location>
</feature>
<accession>A0A0X1KN67</accession>
<dbReference type="STRING" id="1432656.X802_03290"/>
<gene>
    <name evidence="2" type="ORF">X802_03290</name>
</gene>
<dbReference type="Proteomes" id="UP000062043">
    <property type="component" value="Chromosome"/>
</dbReference>
<dbReference type="OrthoDB" id="102587at2157"/>
<dbReference type="RefSeq" id="WP_062370959.1">
    <property type="nucleotide sequence ID" value="NZ_CP007140.1"/>
</dbReference>
<dbReference type="AlphaFoldDB" id="A0A0X1KN67"/>